<protein>
    <submittedName>
        <fullName evidence="3">Homocysteine-responsive endoplasmic reticulum-resident ubiquitin-like domain member 2</fullName>
    </submittedName>
</protein>
<dbReference type="EMBL" id="JAXCGZ010021578">
    <property type="protein sequence ID" value="KAK7047737.1"/>
    <property type="molecule type" value="Genomic_DNA"/>
</dbReference>
<organism evidence="3 4">
    <name type="scientific">Halocaridina rubra</name>
    <name type="common">Hawaiian red shrimp</name>
    <dbReference type="NCBI Taxonomy" id="373956"/>
    <lineage>
        <taxon>Eukaryota</taxon>
        <taxon>Metazoa</taxon>
        <taxon>Ecdysozoa</taxon>
        <taxon>Arthropoda</taxon>
        <taxon>Crustacea</taxon>
        <taxon>Multicrustacea</taxon>
        <taxon>Malacostraca</taxon>
        <taxon>Eumalacostraca</taxon>
        <taxon>Eucarida</taxon>
        <taxon>Decapoda</taxon>
        <taxon>Pleocyemata</taxon>
        <taxon>Caridea</taxon>
        <taxon>Atyoidea</taxon>
        <taxon>Atyidae</taxon>
        <taxon>Halocaridina</taxon>
    </lineage>
</organism>
<sequence length="422" mass="45963">MQRVAEQRLIYSGQLLVDELKLRSVLRHPTENNSYAIHLVCSPPRVSPGRAPTTSTNSQASAAPQVSSARSSVGRSGDLPTSGSMTVPNADRTGGNGGTNSAAEVSVPSSETNESNDGLRRRGTMSSREEALTATPAGLDAGYPLAGVFQPTTDPIQQMATMQQIYANYVAYVQYMQMGGMGAMPWPQQMFHHVPTGQPSPPMTSTASTTTTVPSTTVEQGDQQQQPDGEANIGGGGAGPNVPAPQPQPQIRMNAQGGEVEDDDENEGMGRDWLDWVYVLSRMIVLLSVVYFYSTISRFMIVVCIALLLYLYQAGWFRPVRRIDNNEDILNVQDPAGNQEEDDRNNNINNNNNNNHVPEGEGLIVENQETGENNVDGDGMEDITERRIGEDELQARQSLLALSWTFLTTFFTSLIPEQPQVI</sequence>
<keyword evidence="2" id="KW-1133">Transmembrane helix</keyword>
<evidence type="ECO:0000256" key="1">
    <source>
        <dbReference type="SAM" id="MobiDB-lite"/>
    </source>
</evidence>
<feature type="transmembrane region" description="Helical" evidence="2">
    <location>
        <begin position="299"/>
        <end position="317"/>
    </location>
</feature>
<keyword evidence="2" id="KW-0812">Transmembrane</keyword>
<name>A0AAN8ZUG5_HALRR</name>
<accession>A0AAN8ZUG5</accession>
<dbReference type="PANTHER" id="PTHR12943:SF27">
    <property type="entry name" value="HOMOCYSTEINE-INDUCED ENDOPLASMIC RETICULUM PROTEIN, ISOFORM A"/>
    <property type="match status" value="1"/>
</dbReference>
<dbReference type="PANTHER" id="PTHR12943">
    <property type="entry name" value="HOMOCYSTEINE-RESPONSIVE ENDOPLASMIC RETICULUM-RESIDENT UNIQUITIN-LIKE DOMAIN HERPUD PROTEIN FAMILY MEMBER"/>
    <property type="match status" value="1"/>
</dbReference>
<feature type="compositionally biased region" description="Low complexity" evidence="1">
    <location>
        <begin position="203"/>
        <end position="231"/>
    </location>
</feature>
<evidence type="ECO:0000313" key="4">
    <source>
        <dbReference type="Proteomes" id="UP001381693"/>
    </source>
</evidence>
<keyword evidence="2" id="KW-0472">Membrane</keyword>
<gene>
    <name evidence="3" type="primary">HERPUD2</name>
    <name evidence="3" type="ORF">SK128_013529</name>
</gene>
<feature type="compositionally biased region" description="Low complexity" evidence="1">
    <location>
        <begin position="58"/>
        <end position="77"/>
    </location>
</feature>
<keyword evidence="4" id="KW-1185">Reference proteome</keyword>
<reference evidence="3 4" key="1">
    <citation type="submission" date="2023-11" db="EMBL/GenBank/DDBJ databases">
        <title>Halocaridina rubra genome assembly.</title>
        <authorList>
            <person name="Smith C."/>
        </authorList>
    </citation>
    <scope>NUCLEOTIDE SEQUENCE [LARGE SCALE GENOMIC DNA]</scope>
    <source>
        <strain evidence="3">EP-1</strain>
        <tissue evidence="3">Whole</tissue>
    </source>
</reference>
<evidence type="ECO:0000256" key="2">
    <source>
        <dbReference type="SAM" id="Phobius"/>
    </source>
</evidence>
<dbReference type="Proteomes" id="UP001381693">
    <property type="component" value="Unassembled WGS sequence"/>
</dbReference>
<feature type="compositionally biased region" description="Polar residues" evidence="1">
    <location>
        <begin position="99"/>
        <end position="116"/>
    </location>
</feature>
<dbReference type="InterPro" id="IPR039751">
    <property type="entry name" value="HERPUD1/2"/>
</dbReference>
<feature type="region of interest" description="Disordered" evidence="1">
    <location>
        <begin position="332"/>
        <end position="359"/>
    </location>
</feature>
<dbReference type="AlphaFoldDB" id="A0AAN8ZUG5"/>
<evidence type="ECO:0000313" key="3">
    <source>
        <dbReference type="EMBL" id="KAK7047737.1"/>
    </source>
</evidence>
<comment type="caution">
    <text evidence="3">The sequence shown here is derived from an EMBL/GenBank/DDBJ whole genome shotgun (WGS) entry which is preliminary data.</text>
</comment>
<feature type="compositionally biased region" description="Low complexity" evidence="1">
    <location>
        <begin position="346"/>
        <end position="355"/>
    </location>
</feature>
<dbReference type="GO" id="GO:0030968">
    <property type="term" value="P:endoplasmic reticulum unfolded protein response"/>
    <property type="evidence" value="ECO:0007669"/>
    <property type="project" value="TreeGrafter"/>
</dbReference>
<feature type="region of interest" description="Disordered" evidence="1">
    <location>
        <begin position="194"/>
        <end position="252"/>
    </location>
</feature>
<dbReference type="Gene3D" id="3.10.20.90">
    <property type="entry name" value="Phosphatidylinositol 3-kinase Catalytic Subunit, Chain A, domain 1"/>
    <property type="match status" value="1"/>
</dbReference>
<proteinExistence type="predicted"/>
<feature type="region of interest" description="Disordered" evidence="1">
    <location>
        <begin position="41"/>
        <end position="144"/>
    </location>
</feature>